<reference evidence="2 3" key="1">
    <citation type="journal article" date="2011" name="Genome Res.">
        <title>Phylogeny-wide analysis of social amoeba genomes highlights ancient origins for complex intercellular communication.</title>
        <authorList>
            <person name="Heidel A.J."/>
            <person name="Lawal H.M."/>
            <person name="Felder M."/>
            <person name="Schilde C."/>
            <person name="Helps N.R."/>
            <person name="Tunggal B."/>
            <person name="Rivero F."/>
            <person name="John U."/>
            <person name="Schleicher M."/>
            <person name="Eichinger L."/>
            <person name="Platzer M."/>
            <person name="Noegel A.A."/>
            <person name="Schaap P."/>
            <person name="Gloeckner G."/>
        </authorList>
    </citation>
    <scope>NUCLEOTIDE SEQUENCE [LARGE SCALE GENOMIC DNA]</scope>
    <source>
        <strain evidence="3">ATCC 26659 / Pp 5 / PN500</strain>
    </source>
</reference>
<feature type="signal peptide" evidence="1">
    <location>
        <begin position="1"/>
        <end position="22"/>
    </location>
</feature>
<organism evidence="2 3">
    <name type="scientific">Heterostelium pallidum (strain ATCC 26659 / Pp 5 / PN500)</name>
    <name type="common">Cellular slime mold</name>
    <name type="synonym">Polysphondylium pallidum</name>
    <dbReference type="NCBI Taxonomy" id="670386"/>
    <lineage>
        <taxon>Eukaryota</taxon>
        <taxon>Amoebozoa</taxon>
        <taxon>Evosea</taxon>
        <taxon>Eumycetozoa</taxon>
        <taxon>Dictyostelia</taxon>
        <taxon>Acytosteliales</taxon>
        <taxon>Acytosteliaceae</taxon>
        <taxon>Heterostelium</taxon>
    </lineage>
</organism>
<dbReference type="AlphaFoldDB" id="D3B0X0"/>
<protein>
    <submittedName>
        <fullName evidence="2">Uncharacterized protein</fullName>
    </submittedName>
</protein>
<proteinExistence type="predicted"/>
<sequence>MSKQSIFLILLLNILSCSLVQSGDCIQQLAKYMDFEDHTIQMTAVMKTGQVYYTRQRITGYPIGTSPNLNFITNIDNFPVRSADDNKCVNGGTSQPFTKPITSCYESCFRIYPYGKFVFHPVWILPGDSGYVFNLTCTPNSSVMYGQSQVHTSSTFLSILIVEIN</sequence>
<accession>D3B0X0</accession>
<comment type="caution">
    <text evidence="2">The sequence shown here is derived from an EMBL/GenBank/DDBJ whole genome shotgun (WGS) entry which is preliminary data.</text>
</comment>
<dbReference type="RefSeq" id="XP_020437054.1">
    <property type="nucleotide sequence ID" value="XM_020572937.1"/>
</dbReference>
<evidence type="ECO:0000256" key="1">
    <source>
        <dbReference type="SAM" id="SignalP"/>
    </source>
</evidence>
<dbReference type="InParanoid" id="D3B0X0"/>
<dbReference type="PANTHER" id="PTHR38746:SF2">
    <property type="entry name" value="CARBOHYDRATE BINDING DOMAIN-CONTAINING PROTEIN"/>
    <property type="match status" value="1"/>
</dbReference>
<evidence type="ECO:0000313" key="2">
    <source>
        <dbReference type="EMBL" id="EFA84944.1"/>
    </source>
</evidence>
<keyword evidence="3" id="KW-1185">Reference proteome</keyword>
<dbReference type="Proteomes" id="UP000001396">
    <property type="component" value="Unassembled WGS sequence"/>
</dbReference>
<evidence type="ECO:0000313" key="3">
    <source>
        <dbReference type="Proteomes" id="UP000001396"/>
    </source>
</evidence>
<gene>
    <name evidence="2" type="ORF">PPL_01937</name>
</gene>
<dbReference type="GeneID" id="31357463"/>
<keyword evidence="1" id="KW-0732">Signal</keyword>
<feature type="chain" id="PRO_5003040765" evidence="1">
    <location>
        <begin position="23"/>
        <end position="165"/>
    </location>
</feature>
<dbReference type="EMBL" id="ADBJ01000008">
    <property type="protein sequence ID" value="EFA84944.1"/>
    <property type="molecule type" value="Genomic_DNA"/>
</dbReference>
<name>D3B0X0_HETP5</name>
<dbReference type="PANTHER" id="PTHR38746">
    <property type="entry name" value="CBM49 DOMAIN-CONTAINING PROTEIN-RELATED"/>
    <property type="match status" value="1"/>
</dbReference>